<dbReference type="PANTHER" id="PTHR30055:SF151">
    <property type="entry name" value="TRANSCRIPTIONAL REGULATORY PROTEIN"/>
    <property type="match status" value="1"/>
</dbReference>
<dbReference type="InterPro" id="IPR009057">
    <property type="entry name" value="Homeodomain-like_sf"/>
</dbReference>
<feature type="domain" description="HTH tetR-type" evidence="7">
    <location>
        <begin position="18"/>
        <end position="78"/>
    </location>
</feature>
<dbReference type="PROSITE" id="PS01081">
    <property type="entry name" value="HTH_TETR_1"/>
    <property type="match status" value="1"/>
</dbReference>
<keyword evidence="4 6" id="KW-0238">DNA-binding</keyword>
<keyword evidence="9" id="KW-1185">Reference proteome</keyword>
<dbReference type="Gene3D" id="1.10.357.10">
    <property type="entry name" value="Tetracycline Repressor, domain 2"/>
    <property type="match status" value="1"/>
</dbReference>
<evidence type="ECO:0000256" key="1">
    <source>
        <dbReference type="ARBA" id="ARBA00002856"/>
    </source>
</evidence>
<evidence type="ECO:0000256" key="5">
    <source>
        <dbReference type="ARBA" id="ARBA00023163"/>
    </source>
</evidence>
<evidence type="ECO:0000313" key="9">
    <source>
        <dbReference type="Proteomes" id="UP000263833"/>
    </source>
</evidence>
<proteinExistence type="predicted"/>
<dbReference type="RefSeq" id="WP_115547852.1">
    <property type="nucleotide sequence ID" value="NZ_QRGP01000001.1"/>
</dbReference>
<accession>A0A371BFA6</accession>
<feature type="DNA-binding region" description="H-T-H motif" evidence="6">
    <location>
        <begin position="41"/>
        <end position="60"/>
    </location>
</feature>
<comment type="caution">
    <text evidence="8">The sequence shown here is derived from an EMBL/GenBank/DDBJ whole genome shotgun (WGS) entry which is preliminary data.</text>
</comment>
<keyword evidence="3" id="KW-0805">Transcription regulation</keyword>
<name>A0A371BFA6_9SPHN</name>
<sequence>MGASVKPKAKRGRPLKPLITKEAAVDAAIVLVEQEGIDSLSVQGVARAMGVTAPSLYYHFKDKDELLQLVARALLHEVGAEGGDVSGWKERAIALAVATRRTILRHPNAAPLMLRYFPRNVMLGAYEATLAICPYPSEHHMAILEALEKITYGASLFAAAAEAHHIPAMPVFDANRFPKLAEALAKAPEDEALFVETLELMFDGFEARYGTKKRKSK</sequence>
<dbReference type="Pfam" id="PF00440">
    <property type="entry name" value="TetR_N"/>
    <property type="match status" value="1"/>
</dbReference>
<evidence type="ECO:0000256" key="4">
    <source>
        <dbReference type="ARBA" id="ARBA00023125"/>
    </source>
</evidence>
<dbReference type="GO" id="GO:0046677">
    <property type="term" value="P:response to antibiotic"/>
    <property type="evidence" value="ECO:0007669"/>
    <property type="project" value="InterPro"/>
</dbReference>
<evidence type="ECO:0000256" key="6">
    <source>
        <dbReference type="PROSITE-ProRule" id="PRU00335"/>
    </source>
</evidence>
<dbReference type="GO" id="GO:0003700">
    <property type="term" value="F:DNA-binding transcription factor activity"/>
    <property type="evidence" value="ECO:0007669"/>
    <property type="project" value="TreeGrafter"/>
</dbReference>
<keyword evidence="2" id="KW-0678">Repressor</keyword>
<dbReference type="AlphaFoldDB" id="A0A371BFA6"/>
<reference evidence="9" key="1">
    <citation type="submission" date="2018-08" db="EMBL/GenBank/DDBJ databases">
        <authorList>
            <person name="Kim S.-J."/>
            <person name="Jung G.-Y."/>
        </authorList>
    </citation>
    <scope>NUCLEOTIDE SEQUENCE [LARGE SCALE GENOMIC DNA]</scope>
    <source>
        <strain evidence="9">GY_G</strain>
    </source>
</reference>
<evidence type="ECO:0000313" key="8">
    <source>
        <dbReference type="EMBL" id="RDV06296.1"/>
    </source>
</evidence>
<dbReference type="EMBL" id="QRGP01000001">
    <property type="protein sequence ID" value="RDV06296.1"/>
    <property type="molecule type" value="Genomic_DNA"/>
</dbReference>
<keyword evidence="5" id="KW-0804">Transcription</keyword>
<dbReference type="PANTHER" id="PTHR30055">
    <property type="entry name" value="HTH-TYPE TRANSCRIPTIONAL REGULATOR RUTR"/>
    <property type="match status" value="1"/>
</dbReference>
<dbReference type="Proteomes" id="UP000263833">
    <property type="component" value="Unassembled WGS sequence"/>
</dbReference>
<dbReference type="PRINTS" id="PR00455">
    <property type="entry name" value="HTHTETR"/>
</dbReference>
<comment type="function">
    <text evidence="1">TetR is the repressor of the tetracycline resistance element; its N-terminal region forms a helix-turn-helix structure and binds DNA. Binding of tetracycline to TetR reduces the repressor affinity for the tetracycline resistance gene (tetA) promoter operator sites.</text>
</comment>
<dbReference type="SUPFAM" id="SSF46689">
    <property type="entry name" value="Homeodomain-like"/>
    <property type="match status" value="1"/>
</dbReference>
<organism evidence="8 9">
    <name type="scientific">Sphingorhabdus pulchriflava</name>
    <dbReference type="NCBI Taxonomy" id="2292257"/>
    <lineage>
        <taxon>Bacteria</taxon>
        <taxon>Pseudomonadati</taxon>
        <taxon>Pseudomonadota</taxon>
        <taxon>Alphaproteobacteria</taxon>
        <taxon>Sphingomonadales</taxon>
        <taxon>Sphingomonadaceae</taxon>
        <taxon>Sphingorhabdus</taxon>
    </lineage>
</organism>
<evidence type="ECO:0000259" key="7">
    <source>
        <dbReference type="PROSITE" id="PS50977"/>
    </source>
</evidence>
<dbReference type="GO" id="GO:0045892">
    <property type="term" value="P:negative regulation of DNA-templated transcription"/>
    <property type="evidence" value="ECO:0007669"/>
    <property type="project" value="InterPro"/>
</dbReference>
<dbReference type="Pfam" id="PF02909">
    <property type="entry name" value="TetR_C_1"/>
    <property type="match status" value="1"/>
</dbReference>
<dbReference type="SUPFAM" id="SSF48498">
    <property type="entry name" value="Tetracyclin repressor-like, C-terminal domain"/>
    <property type="match status" value="1"/>
</dbReference>
<dbReference type="InterPro" id="IPR003012">
    <property type="entry name" value="Tet_transcr_reg_TetR"/>
</dbReference>
<dbReference type="InterPro" id="IPR023772">
    <property type="entry name" value="DNA-bd_HTH_TetR-type_CS"/>
</dbReference>
<dbReference type="InterPro" id="IPR004111">
    <property type="entry name" value="Repressor_TetR_C"/>
</dbReference>
<protein>
    <submittedName>
        <fullName evidence="8">TetR family transcriptional regulator</fullName>
    </submittedName>
</protein>
<dbReference type="InterPro" id="IPR050109">
    <property type="entry name" value="HTH-type_TetR-like_transc_reg"/>
</dbReference>
<dbReference type="PRINTS" id="PR00400">
    <property type="entry name" value="TETREPRESSOR"/>
</dbReference>
<evidence type="ECO:0000256" key="2">
    <source>
        <dbReference type="ARBA" id="ARBA00022491"/>
    </source>
</evidence>
<evidence type="ECO:0000256" key="3">
    <source>
        <dbReference type="ARBA" id="ARBA00023015"/>
    </source>
</evidence>
<dbReference type="OrthoDB" id="4541465at2"/>
<dbReference type="PROSITE" id="PS50977">
    <property type="entry name" value="HTH_TETR_2"/>
    <property type="match status" value="1"/>
</dbReference>
<dbReference type="GO" id="GO:0000976">
    <property type="term" value="F:transcription cis-regulatory region binding"/>
    <property type="evidence" value="ECO:0007669"/>
    <property type="project" value="TreeGrafter"/>
</dbReference>
<dbReference type="InterPro" id="IPR036271">
    <property type="entry name" value="Tet_transcr_reg_TetR-rel_C_sf"/>
</dbReference>
<dbReference type="InterPro" id="IPR001647">
    <property type="entry name" value="HTH_TetR"/>
</dbReference>
<gene>
    <name evidence="8" type="ORF">DXH95_02350</name>
</gene>